<sequence length="892" mass="97606">MADIFDDDDGWGDSPVPTSASVRSYSLQAPNFVLTNERRSSYSSNFNQIPEEPEDHTQSLQKAVGLAEKENSEFSDGSEASIRSYPSSSSEATVRFVGTRSPKPLFNSTNNSGSGFGTTKLPLSATPRNSPNSSYLSPASGPNEEKQDFFKMISLPPFIGSHKSVENLRRSHRLDSDPTSSRKSSSSDLSSVFGSSSGFGPGVSTFSRSRQMNSSSSDTVNSSGFGSKPSDSNISNASFGPSTSTTSSGFVEIASPSGSKLQMPNLPSNVTKKFPSGNGFNSSGGSFGLAIFEKDSFSRVLQSLDSGILNESGNVSDKKCRRCDGEGHFARDCDQPPRENDGKCRNCSEEGHFSRDCPQPKKLGGNCFNCGDAGHNSRGCTKPRDLSRLPTFPCRHCSQEGHWARDCVQKPPRLDEAGNPLPPPLIPQFRDEEELFEIMKKNPTPMNYDGEVTVTSTAITSSPHLENFEQMYAIPEEVMANLKRMNFAKPTAIQGYAFHHIFNGEDVLGCAHTGCGKTAAYLLPIVSKMIMEESFQDEDSDDVASPRCLILAPSRELAVQIFEDARRVTFKTGVTARVIYGETNQGAQMQTLTSVKKLGILVATMGRLRGFLDMLPQFLSLKKMKYLVLDEGDRMITVDNFGCELKDLIETHISKGSPEDWAHQTVAFSASFNEAAQLEVKNFLKPNFVMLGVAEFGTANSDIHQEVMEVETSEKVEKLFELLGIDFAKHIVSDGARVLREKTLIFVNVRTLVDTLAALIQQAGIPTTSIHSLRHQSQREEALGAFKEGKYKVLVASNVAARGLDIRHLDHVINFDLPPVRESEEYINRIGRTGRAGSTGTSTTFFCRSKDLEMVPKLIEVLTKAGKVVPEFLTELEKQVGVSAAGLDEEEW</sequence>
<feature type="compositionally biased region" description="Polar residues" evidence="8">
    <location>
        <begin position="229"/>
        <end position="241"/>
    </location>
</feature>
<gene>
    <name evidence="13" type="ORF">CAUJ_LOCUS2297</name>
</gene>
<evidence type="ECO:0000256" key="3">
    <source>
        <dbReference type="ARBA" id="ARBA00022801"/>
    </source>
</evidence>
<feature type="compositionally biased region" description="Polar residues" evidence="8">
    <location>
        <begin position="126"/>
        <end position="137"/>
    </location>
</feature>
<reference evidence="13" key="1">
    <citation type="submission" date="2020-10" db="EMBL/GenBank/DDBJ databases">
        <authorList>
            <person name="Kikuchi T."/>
        </authorList>
    </citation>
    <scope>NUCLEOTIDE SEQUENCE</scope>
    <source>
        <strain evidence="13">NKZ352</strain>
    </source>
</reference>
<proteinExistence type="predicted"/>
<dbReference type="InterPro" id="IPR014014">
    <property type="entry name" value="RNA_helicase_DEAD_Q_motif"/>
</dbReference>
<dbReference type="GO" id="GO:0003676">
    <property type="term" value="F:nucleic acid binding"/>
    <property type="evidence" value="ECO:0007669"/>
    <property type="project" value="InterPro"/>
</dbReference>
<dbReference type="CDD" id="cd18787">
    <property type="entry name" value="SF2_C_DEAD"/>
    <property type="match status" value="1"/>
</dbReference>
<dbReference type="InterPro" id="IPR001878">
    <property type="entry name" value="Znf_CCHC"/>
</dbReference>
<organism evidence="13 14">
    <name type="scientific">Caenorhabditis auriculariae</name>
    <dbReference type="NCBI Taxonomy" id="2777116"/>
    <lineage>
        <taxon>Eukaryota</taxon>
        <taxon>Metazoa</taxon>
        <taxon>Ecdysozoa</taxon>
        <taxon>Nematoda</taxon>
        <taxon>Chromadorea</taxon>
        <taxon>Rhabditida</taxon>
        <taxon>Rhabditina</taxon>
        <taxon>Rhabditomorpha</taxon>
        <taxon>Rhabditoidea</taxon>
        <taxon>Rhabditidae</taxon>
        <taxon>Peloderinae</taxon>
        <taxon>Caenorhabditis</taxon>
    </lineage>
</organism>
<dbReference type="SMART" id="SM00343">
    <property type="entry name" value="ZnF_C2HC"/>
    <property type="match status" value="4"/>
</dbReference>
<dbReference type="SMART" id="SM00490">
    <property type="entry name" value="HELICc"/>
    <property type="match status" value="1"/>
</dbReference>
<keyword evidence="5" id="KW-0067">ATP-binding</keyword>
<dbReference type="SMART" id="SM00487">
    <property type="entry name" value="DEXDc"/>
    <property type="match status" value="1"/>
</dbReference>
<dbReference type="EMBL" id="CAJGYM010000004">
    <property type="protein sequence ID" value="CAD6186378.1"/>
    <property type="molecule type" value="Genomic_DNA"/>
</dbReference>
<comment type="caution">
    <text evidence="13">The sequence shown here is derived from an EMBL/GenBank/DDBJ whole genome shotgun (WGS) entry which is preliminary data.</text>
</comment>
<name>A0A8S1GU09_9PELO</name>
<evidence type="ECO:0000256" key="4">
    <source>
        <dbReference type="ARBA" id="ARBA00022806"/>
    </source>
</evidence>
<dbReference type="Pfam" id="PF00098">
    <property type="entry name" value="zf-CCHC"/>
    <property type="match status" value="3"/>
</dbReference>
<dbReference type="Gene3D" id="4.10.60.10">
    <property type="entry name" value="Zinc finger, CCHC-type"/>
    <property type="match status" value="2"/>
</dbReference>
<dbReference type="InterPro" id="IPR027417">
    <property type="entry name" value="P-loop_NTPase"/>
</dbReference>
<evidence type="ECO:0000313" key="13">
    <source>
        <dbReference type="EMBL" id="CAD6186378.1"/>
    </source>
</evidence>
<dbReference type="PROSITE" id="PS51192">
    <property type="entry name" value="HELICASE_ATP_BIND_1"/>
    <property type="match status" value="1"/>
</dbReference>
<dbReference type="PROSITE" id="PS51195">
    <property type="entry name" value="Q_MOTIF"/>
    <property type="match status" value="1"/>
</dbReference>
<feature type="domain" description="CCHC-type" evidence="9">
    <location>
        <begin position="394"/>
        <end position="407"/>
    </location>
</feature>
<dbReference type="AlphaFoldDB" id="A0A8S1GU09"/>
<feature type="domain" description="CCHC-type" evidence="9">
    <location>
        <begin position="319"/>
        <end position="335"/>
    </location>
</feature>
<dbReference type="OrthoDB" id="5868662at2759"/>
<evidence type="ECO:0000256" key="8">
    <source>
        <dbReference type="SAM" id="MobiDB-lite"/>
    </source>
</evidence>
<evidence type="ECO:0000256" key="1">
    <source>
        <dbReference type="ARBA" id="ARBA00012552"/>
    </source>
</evidence>
<keyword evidence="2" id="KW-0547">Nucleotide-binding</keyword>
<accession>A0A8S1GU09</accession>
<keyword evidence="4" id="KW-0347">Helicase</keyword>
<dbReference type="PROSITE" id="PS51194">
    <property type="entry name" value="HELICASE_CTER"/>
    <property type="match status" value="1"/>
</dbReference>
<dbReference type="SUPFAM" id="SSF57756">
    <property type="entry name" value="Retrovirus zinc finger-like domains"/>
    <property type="match status" value="2"/>
</dbReference>
<evidence type="ECO:0000259" key="10">
    <source>
        <dbReference type="PROSITE" id="PS51192"/>
    </source>
</evidence>
<feature type="domain" description="Helicase C-terminal" evidence="11">
    <location>
        <begin position="731"/>
        <end position="877"/>
    </location>
</feature>
<dbReference type="GO" id="GO:0003724">
    <property type="term" value="F:RNA helicase activity"/>
    <property type="evidence" value="ECO:0007669"/>
    <property type="project" value="UniProtKB-EC"/>
</dbReference>
<dbReference type="SUPFAM" id="SSF52540">
    <property type="entry name" value="P-loop containing nucleoside triphosphate hydrolases"/>
    <property type="match status" value="1"/>
</dbReference>
<dbReference type="EC" id="3.6.4.13" evidence="1"/>
<evidence type="ECO:0000313" key="14">
    <source>
        <dbReference type="Proteomes" id="UP000835052"/>
    </source>
</evidence>
<evidence type="ECO:0000256" key="5">
    <source>
        <dbReference type="ARBA" id="ARBA00022840"/>
    </source>
</evidence>
<dbReference type="GO" id="GO:0005524">
    <property type="term" value="F:ATP binding"/>
    <property type="evidence" value="ECO:0007669"/>
    <property type="project" value="UniProtKB-KW"/>
</dbReference>
<keyword evidence="14" id="KW-1185">Reference proteome</keyword>
<feature type="domain" description="DEAD-box RNA helicase Q" evidence="12">
    <location>
        <begin position="467"/>
        <end position="495"/>
    </location>
</feature>
<evidence type="ECO:0000259" key="11">
    <source>
        <dbReference type="PROSITE" id="PS51194"/>
    </source>
</evidence>
<dbReference type="Gene3D" id="3.40.50.300">
    <property type="entry name" value="P-loop containing nucleotide triphosphate hydrolases"/>
    <property type="match status" value="2"/>
</dbReference>
<evidence type="ECO:0000259" key="9">
    <source>
        <dbReference type="PROSITE" id="PS50158"/>
    </source>
</evidence>
<evidence type="ECO:0000256" key="2">
    <source>
        <dbReference type="ARBA" id="ARBA00022741"/>
    </source>
</evidence>
<keyword evidence="6" id="KW-0862">Zinc</keyword>
<dbReference type="GO" id="GO:0016787">
    <property type="term" value="F:hydrolase activity"/>
    <property type="evidence" value="ECO:0007669"/>
    <property type="project" value="UniProtKB-KW"/>
</dbReference>
<feature type="region of interest" description="Disordered" evidence="8">
    <location>
        <begin position="1"/>
        <end position="151"/>
    </location>
</feature>
<dbReference type="Proteomes" id="UP000835052">
    <property type="component" value="Unassembled WGS sequence"/>
</dbReference>
<keyword evidence="6" id="KW-0863">Zinc-finger</keyword>
<dbReference type="InterPro" id="IPR036875">
    <property type="entry name" value="Znf_CCHC_sf"/>
</dbReference>
<feature type="short sequence motif" description="Q motif" evidence="7">
    <location>
        <begin position="467"/>
        <end position="495"/>
    </location>
</feature>
<dbReference type="PANTHER" id="PTHR47958">
    <property type="entry name" value="ATP-DEPENDENT RNA HELICASE DBP3"/>
    <property type="match status" value="1"/>
</dbReference>
<evidence type="ECO:0000256" key="6">
    <source>
        <dbReference type="PROSITE-ProRule" id="PRU00047"/>
    </source>
</evidence>
<evidence type="ECO:0000256" key="7">
    <source>
        <dbReference type="PROSITE-ProRule" id="PRU00552"/>
    </source>
</evidence>
<feature type="region of interest" description="Disordered" evidence="8">
    <location>
        <begin position="171"/>
        <end position="272"/>
    </location>
</feature>
<feature type="domain" description="Helicase ATP-binding" evidence="10">
    <location>
        <begin position="498"/>
        <end position="690"/>
    </location>
</feature>
<dbReference type="Pfam" id="PF00271">
    <property type="entry name" value="Helicase_C"/>
    <property type="match status" value="1"/>
</dbReference>
<dbReference type="GO" id="GO:0005737">
    <property type="term" value="C:cytoplasm"/>
    <property type="evidence" value="ECO:0007669"/>
    <property type="project" value="UniProtKB-ARBA"/>
</dbReference>
<feature type="domain" description="CCHC-type" evidence="9">
    <location>
        <begin position="367"/>
        <end position="382"/>
    </location>
</feature>
<dbReference type="GO" id="GO:0008270">
    <property type="term" value="F:zinc ion binding"/>
    <property type="evidence" value="ECO:0007669"/>
    <property type="project" value="UniProtKB-KW"/>
</dbReference>
<keyword evidence="3" id="KW-0378">Hydrolase</keyword>
<dbReference type="InterPro" id="IPR014001">
    <property type="entry name" value="Helicase_ATP-bd"/>
</dbReference>
<dbReference type="InterPro" id="IPR001650">
    <property type="entry name" value="Helicase_C-like"/>
</dbReference>
<dbReference type="InterPro" id="IPR011545">
    <property type="entry name" value="DEAD/DEAH_box_helicase_dom"/>
</dbReference>
<feature type="compositionally biased region" description="Polar residues" evidence="8">
    <location>
        <begin position="16"/>
        <end position="29"/>
    </location>
</feature>
<dbReference type="PROSITE" id="PS50158">
    <property type="entry name" value="ZF_CCHC"/>
    <property type="match status" value="4"/>
</dbReference>
<feature type="compositionally biased region" description="Low complexity" evidence="8">
    <location>
        <begin position="177"/>
        <end position="227"/>
    </location>
</feature>
<protein>
    <recommendedName>
        <fullName evidence="1">RNA helicase</fullName>
        <ecNumber evidence="1">3.6.4.13</ecNumber>
    </recommendedName>
</protein>
<feature type="compositionally biased region" description="Acidic residues" evidence="8">
    <location>
        <begin position="1"/>
        <end position="11"/>
    </location>
</feature>
<feature type="compositionally biased region" description="Polar residues" evidence="8">
    <location>
        <begin position="256"/>
        <end position="271"/>
    </location>
</feature>
<feature type="domain" description="CCHC-type" evidence="9">
    <location>
        <begin position="343"/>
        <end position="359"/>
    </location>
</feature>
<dbReference type="GO" id="GO:0019899">
    <property type="term" value="F:enzyme binding"/>
    <property type="evidence" value="ECO:0007669"/>
    <property type="project" value="UniProtKB-ARBA"/>
</dbReference>
<keyword evidence="6" id="KW-0479">Metal-binding</keyword>
<dbReference type="Pfam" id="PF00270">
    <property type="entry name" value="DEAD"/>
    <property type="match status" value="1"/>
</dbReference>
<evidence type="ECO:0000259" key="12">
    <source>
        <dbReference type="PROSITE" id="PS51195"/>
    </source>
</evidence>